<dbReference type="Proteomes" id="UP001363151">
    <property type="component" value="Unassembled WGS sequence"/>
</dbReference>
<evidence type="ECO:0000256" key="4">
    <source>
        <dbReference type="ARBA" id="ARBA00022989"/>
    </source>
</evidence>
<feature type="region of interest" description="Disordered" evidence="6">
    <location>
        <begin position="854"/>
        <end position="894"/>
    </location>
</feature>
<keyword evidence="4 7" id="KW-1133">Transmembrane helix</keyword>
<sequence>MTLACADDAAVSSSFDFQVSYTLRADAVADDPRADDGPPDDPRADDGRPVRRADAAADDRAAVAAADARADAAAREPDRVAPAADARPDARPDHGGADGGADASGRASRRAAAAATVLRVERDADHRAGRAGRERVGAATTGRARRASPPRERGRRVGEPRALASDDLVALASGGAYRLDVVLALANFLGGASEPSEPFSVALRTDAPPQLTIVGGVVRDVTRPGALSIRVNAIATSCDGRPAASRAVLCRKQPVEWTRAVAIAFALDYAVFTDGSAFGTATVNSAFDLEPTGLESTSSDQRYFKLPAYSLAAATYYRLTVTATDVAGGSNVTSYVRLDVARSSVVAVVAGGDRVAPLAGTLALDSALDARDSYDEDVDGLYGEDAGLAFAWTCASAACDALLEGLRHEPALELDGLDLGVGRWAFTANATAADGRSDAATVTIELVDDDPPAVAIDAGDVGARVASSAKVVLYGEASPSSLGRAVSPERRFNTTWRVVAGDLENAEPLSYWARTPYHASAPAGDRDHDLVLAVGSRADMRPPVGSLVPGATYALQLDATLEDGGAAGAASITFYVAKPPSAGRVFATPGAGYALETEFDLETTSWVTEDFPLSYAFKSRSNASESTLRAPTLEATLADVILPEGSPNVTVFVVAIDALGGSAVASASVSVRPTALRGAALANLTNSLLDTAFALGSGEAVCQTAVAAAGAAAGDADLTATMVDAVGSVAADVDADASLVEQTSSALTSVASNGTGLEPSAASSALDAVGALAGSSTGVGITEAAAAGLGDTLSSLLDSPLFAAAGAAARRRRLDEGSASAGDALGSSVDGILAAQLNGAVAGEFAQTLSSSNLKSAAQRLPPNSTTPGESRALALDGAGKERRRQRHERDGRGLGDGAVVVGIDIESLSLEKIIQKMIGANLTCDCGFVGTKTFLCKDNATILNNTRRRRARLVRRAFCPIMVDTCSSFAAGANGSAGSWVPTCETVEQDDGSTSCRPAADFGISDEYGNVGDVYFSNLTSPPDLSRAVYVIYALAALIGACLFFHAYGTGSTASTTRRARWLAEDLDDDDPYEVPEGVQKMLDPALKRWHTGLCIDHPFYSYWFYHSHSAGGPAARGSAASRSSCSSTPSRSTRTRLPGRRGPVRGLRDVHEVPRPQDLPAG</sequence>
<proteinExistence type="predicted"/>
<evidence type="ECO:0000256" key="6">
    <source>
        <dbReference type="SAM" id="MobiDB-lite"/>
    </source>
</evidence>
<feature type="compositionally biased region" description="Low complexity" evidence="6">
    <location>
        <begin position="1118"/>
        <end position="1134"/>
    </location>
</feature>
<feature type="compositionally biased region" description="Basic and acidic residues" evidence="6">
    <location>
        <begin position="119"/>
        <end position="136"/>
    </location>
</feature>
<dbReference type="Pfam" id="PF02010">
    <property type="entry name" value="REJ"/>
    <property type="match status" value="1"/>
</dbReference>
<keyword evidence="5 7" id="KW-0472">Membrane</keyword>
<name>A0ABR1FVV3_AURAN</name>
<feature type="domain" description="PKD/REJ-like" evidence="8">
    <location>
        <begin position="299"/>
        <end position="704"/>
    </location>
</feature>
<comment type="subcellular location">
    <subcellularLocation>
        <location evidence="1">Membrane</location>
    </subcellularLocation>
</comment>
<accession>A0ABR1FVV3</accession>
<feature type="compositionally biased region" description="Basic and acidic residues" evidence="6">
    <location>
        <begin position="1148"/>
        <end position="1157"/>
    </location>
</feature>
<evidence type="ECO:0000256" key="1">
    <source>
        <dbReference type="ARBA" id="ARBA00004370"/>
    </source>
</evidence>
<organism evidence="9 10">
    <name type="scientific">Aureococcus anophagefferens</name>
    <name type="common">Harmful bloom alga</name>
    <dbReference type="NCBI Taxonomy" id="44056"/>
    <lineage>
        <taxon>Eukaryota</taxon>
        <taxon>Sar</taxon>
        <taxon>Stramenopiles</taxon>
        <taxon>Ochrophyta</taxon>
        <taxon>Pelagophyceae</taxon>
        <taxon>Pelagomonadales</taxon>
        <taxon>Pelagomonadaceae</taxon>
        <taxon>Aureococcus</taxon>
    </lineage>
</organism>
<dbReference type="EMBL" id="JBBJCI010000222">
    <property type="protein sequence ID" value="KAK7239837.1"/>
    <property type="molecule type" value="Genomic_DNA"/>
</dbReference>
<evidence type="ECO:0000256" key="7">
    <source>
        <dbReference type="SAM" id="Phobius"/>
    </source>
</evidence>
<feature type="compositionally biased region" description="Basic and acidic residues" evidence="6">
    <location>
        <begin position="30"/>
        <end position="61"/>
    </location>
</feature>
<evidence type="ECO:0000313" key="9">
    <source>
        <dbReference type="EMBL" id="KAK7239837.1"/>
    </source>
</evidence>
<feature type="region of interest" description="Disordered" evidence="6">
    <location>
        <begin position="25"/>
        <end position="159"/>
    </location>
</feature>
<feature type="compositionally biased region" description="Basic and acidic residues" evidence="6">
    <location>
        <begin position="149"/>
        <end position="159"/>
    </location>
</feature>
<keyword evidence="3" id="KW-0677">Repeat</keyword>
<feature type="compositionally biased region" description="Polar residues" evidence="6">
    <location>
        <begin position="854"/>
        <end position="869"/>
    </location>
</feature>
<feature type="compositionally biased region" description="Low complexity" evidence="6">
    <location>
        <begin position="100"/>
        <end position="115"/>
    </location>
</feature>
<feature type="transmembrane region" description="Helical" evidence="7">
    <location>
        <begin position="1029"/>
        <end position="1050"/>
    </location>
</feature>
<gene>
    <name evidence="9" type="ORF">SO694_00029388</name>
</gene>
<dbReference type="PANTHER" id="PTHR46730">
    <property type="entry name" value="POLYCYSTIN-1"/>
    <property type="match status" value="1"/>
</dbReference>
<dbReference type="InterPro" id="IPR002859">
    <property type="entry name" value="PKD/REJ-like"/>
</dbReference>
<reference evidence="9 10" key="1">
    <citation type="submission" date="2024-03" db="EMBL/GenBank/DDBJ databases">
        <title>Aureococcus anophagefferens CCMP1851 and Kratosvirus quantuckense: Draft genome of a second virus-susceptible host strain in the model system.</title>
        <authorList>
            <person name="Chase E."/>
            <person name="Truchon A.R."/>
            <person name="Schepens W."/>
            <person name="Wilhelm S.W."/>
        </authorList>
    </citation>
    <scope>NUCLEOTIDE SEQUENCE [LARGE SCALE GENOMIC DNA]</scope>
    <source>
        <strain evidence="9 10">CCMP1851</strain>
    </source>
</reference>
<feature type="compositionally biased region" description="Basic and acidic residues" evidence="6">
    <location>
        <begin position="86"/>
        <end position="96"/>
    </location>
</feature>
<evidence type="ECO:0000256" key="2">
    <source>
        <dbReference type="ARBA" id="ARBA00022692"/>
    </source>
</evidence>
<evidence type="ECO:0000259" key="8">
    <source>
        <dbReference type="Pfam" id="PF02010"/>
    </source>
</evidence>
<evidence type="ECO:0000256" key="5">
    <source>
        <dbReference type="ARBA" id="ARBA00023136"/>
    </source>
</evidence>
<dbReference type="PANTHER" id="PTHR46730:SF1">
    <property type="entry name" value="PLAT DOMAIN-CONTAINING PROTEIN"/>
    <property type="match status" value="1"/>
</dbReference>
<protein>
    <recommendedName>
        <fullName evidence="8">PKD/REJ-like domain-containing protein</fullName>
    </recommendedName>
</protein>
<feature type="region of interest" description="Disordered" evidence="6">
    <location>
        <begin position="1118"/>
        <end position="1164"/>
    </location>
</feature>
<feature type="compositionally biased region" description="Basic and acidic residues" evidence="6">
    <location>
        <begin position="68"/>
        <end position="79"/>
    </location>
</feature>
<keyword evidence="2 7" id="KW-0812">Transmembrane</keyword>
<comment type="caution">
    <text evidence="9">The sequence shown here is derived from an EMBL/GenBank/DDBJ whole genome shotgun (WGS) entry which is preliminary data.</text>
</comment>
<evidence type="ECO:0000313" key="10">
    <source>
        <dbReference type="Proteomes" id="UP001363151"/>
    </source>
</evidence>
<evidence type="ECO:0000256" key="3">
    <source>
        <dbReference type="ARBA" id="ARBA00022737"/>
    </source>
</evidence>
<feature type="compositionally biased region" description="Basic residues" evidence="6">
    <location>
        <begin position="1135"/>
        <end position="1145"/>
    </location>
</feature>
<keyword evidence="10" id="KW-1185">Reference proteome</keyword>